<evidence type="ECO:0000259" key="3">
    <source>
        <dbReference type="Pfam" id="PF01738"/>
    </source>
</evidence>
<protein>
    <submittedName>
        <fullName evidence="5">Acetyl esterase/lipase</fullName>
    </submittedName>
</protein>
<dbReference type="EMBL" id="FTOB01000002">
    <property type="protein sequence ID" value="SIS48222.1"/>
    <property type="molecule type" value="Genomic_DNA"/>
</dbReference>
<evidence type="ECO:0000313" key="6">
    <source>
        <dbReference type="Proteomes" id="UP000185728"/>
    </source>
</evidence>
<evidence type="ECO:0000256" key="1">
    <source>
        <dbReference type="ARBA" id="ARBA00010515"/>
    </source>
</evidence>
<reference evidence="5 6" key="1">
    <citation type="submission" date="2017-01" db="EMBL/GenBank/DDBJ databases">
        <authorList>
            <person name="Varghese N."/>
            <person name="Submissions S."/>
        </authorList>
    </citation>
    <scope>NUCLEOTIDE SEQUENCE [LARGE SCALE GENOMIC DNA]</scope>
    <source>
        <strain evidence="5 6">DSM 2061</strain>
    </source>
</reference>
<dbReference type="Proteomes" id="UP000185728">
    <property type="component" value="Unassembled WGS sequence"/>
</dbReference>
<feature type="domain" description="BD-FAE-like" evidence="4">
    <location>
        <begin position="59"/>
        <end position="167"/>
    </location>
</feature>
<keyword evidence="6" id="KW-1185">Reference proteome</keyword>
<feature type="domain" description="Dienelactone hydrolase" evidence="3">
    <location>
        <begin position="200"/>
        <end position="267"/>
    </location>
</feature>
<dbReference type="PANTHER" id="PTHR48081:SF30">
    <property type="entry name" value="ACETYL-HYDROLASE LIPR-RELATED"/>
    <property type="match status" value="1"/>
</dbReference>
<comment type="caution">
    <text evidence="5">The sequence shown here is derived from an EMBL/GenBank/DDBJ whole genome shotgun (WGS) entry which is preliminary data.</text>
</comment>
<dbReference type="InterPro" id="IPR002925">
    <property type="entry name" value="Dienelactn_hydro"/>
</dbReference>
<name>A0ABY1KRM7_9FLAO</name>
<dbReference type="Gene3D" id="3.40.50.1820">
    <property type="entry name" value="alpha/beta hydrolase"/>
    <property type="match status" value="1"/>
</dbReference>
<dbReference type="Pfam" id="PF20434">
    <property type="entry name" value="BD-FAE"/>
    <property type="match status" value="1"/>
</dbReference>
<proteinExistence type="inferred from homology"/>
<sequence length="292" mass="32105">MRIKDIQLKALPILMLWVITMGQGQNVDTSTISLPDGIIYKIVDGDTLKMHLLYPQKIKAKKEYPAIVFFFGGGWNGGTITQFEDQAKYFASRGMIGVLVDYRVKSRHGTTPFEAVSDAKSAMRFVRANAHKFQIDPNKIVASGGSAGGHLAAGTATLDGLDEAADDLSISAKPNALVLYNPVIDNGPEGFEYKRMGGRHMEISPIHNIKAGTPPTIIFLGTKDALIPVATIEKYKAKMEAVGSRCDIFLYKDQTHGFFNKPRSNGEFYVKTTREADIFLKSIGYLKGKPKI</sequence>
<evidence type="ECO:0000313" key="5">
    <source>
        <dbReference type="EMBL" id="SIS48222.1"/>
    </source>
</evidence>
<dbReference type="Pfam" id="PF01738">
    <property type="entry name" value="DLH"/>
    <property type="match status" value="1"/>
</dbReference>
<organism evidence="5 6">
    <name type="scientific">Zobellia uliginosa</name>
    <dbReference type="NCBI Taxonomy" id="143224"/>
    <lineage>
        <taxon>Bacteria</taxon>
        <taxon>Pseudomonadati</taxon>
        <taxon>Bacteroidota</taxon>
        <taxon>Flavobacteriia</taxon>
        <taxon>Flavobacteriales</taxon>
        <taxon>Flavobacteriaceae</taxon>
        <taxon>Zobellia</taxon>
    </lineage>
</organism>
<comment type="similarity">
    <text evidence="1">Belongs to the 'GDXG' lipolytic enzyme family.</text>
</comment>
<dbReference type="InterPro" id="IPR049492">
    <property type="entry name" value="BD-FAE-like_dom"/>
</dbReference>
<dbReference type="RefSeq" id="WP_245799970.1">
    <property type="nucleotide sequence ID" value="NZ_FTOB01000002.1"/>
</dbReference>
<dbReference type="InterPro" id="IPR029058">
    <property type="entry name" value="AB_hydrolase_fold"/>
</dbReference>
<evidence type="ECO:0000259" key="4">
    <source>
        <dbReference type="Pfam" id="PF20434"/>
    </source>
</evidence>
<evidence type="ECO:0000256" key="2">
    <source>
        <dbReference type="ARBA" id="ARBA00022801"/>
    </source>
</evidence>
<keyword evidence="2" id="KW-0378">Hydrolase</keyword>
<gene>
    <name evidence="5" type="ORF">SAMN05421766_102229</name>
</gene>
<dbReference type="PANTHER" id="PTHR48081">
    <property type="entry name" value="AB HYDROLASE SUPERFAMILY PROTEIN C4A8.06C"/>
    <property type="match status" value="1"/>
</dbReference>
<dbReference type="SUPFAM" id="SSF53474">
    <property type="entry name" value="alpha/beta-Hydrolases"/>
    <property type="match status" value="1"/>
</dbReference>
<accession>A0ABY1KRM7</accession>
<dbReference type="InterPro" id="IPR050300">
    <property type="entry name" value="GDXG_lipolytic_enzyme"/>
</dbReference>